<dbReference type="PANTHER" id="PTHR12841:SF6">
    <property type="entry name" value="PROTEIN UNC-50 HOMOLOG"/>
    <property type="match status" value="1"/>
</dbReference>
<accession>A0AA36M5Q0</accession>
<dbReference type="AlphaFoldDB" id="A0AA36M5Q0"/>
<feature type="transmembrane region" description="Helical" evidence="6">
    <location>
        <begin position="175"/>
        <end position="198"/>
    </location>
</feature>
<evidence type="ECO:0008006" key="9">
    <source>
        <dbReference type="Google" id="ProtNLM"/>
    </source>
</evidence>
<proteinExistence type="inferred from homology"/>
<feature type="transmembrane region" description="Helical" evidence="6">
    <location>
        <begin position="280"/>
        <end position="302"/>
    </location>
</feature>
<keyword evidence="4 6" id="KW-1133">Transmembrane helix</keyword>
<comment type="caution">
    <text evidence="7">The sequence shown here is derived from an EMBL/GenBank/DDBJ whole genome shotgun (WGS) entry which is preliminary data.</text>
</comment>
<sequence length="357" mass="40906">MITDVQLGICANILGIGIFMLIKSWSCCVPSVSHNVFVFNAIRKICTQSTHSVLMQSNLRHSGPYQPGTSGAQSPGIEKQFRFGATTARSGYSTPGGYSTYGISADRVGCFTAVRMSAWAKLTRFARRFLHFKQMDFEFASWQMLYLLIQPQKVYRNFLYRKRTKDQFARDDPAFLVLLSLSLLFSSVFYAVALGLTFWGFIKFFLWVVFIDCIGVGVIVATILWWSSNRFLRKVQDQDVEWGYCFDVHLNAFFPMLILLHVLLPIIYPTLVDSPSFLPTALGNTIWFIAAVYYVYITFLGYTALPILHKTQYFLYPMTFLFISWVATITAGWNISQSAMGFYHYRVRSDDELNHPK</sequence>
<feature type="transmembrane region" description="Helical" evidence="6">
    <location>
        <begin position="314"/>
        <end position="335"/>
    </location>
</feature>
<evidence type="ECO:0000256" key="5">
    <source>
        <dbReference type="ARBA" id="ARBA00023136"/>
    </source>
</evidence>
<keyword evidence="8" id="KW-1185">Reference proteome</keyword>
<evidence type="ECO:0000256" key="6">
    <source>
        <dbReference type="SAM" id="Phobius"/>
    </source>
</evidence>
<dbReference type="InterPro" id="IPR007881">
    <property type="entry name" value="UNC-50"/>
</dbReference>
<dbReference type="Pfam" id="PF05216">
    <property type="entry name" value="UNC-50"/>
    <property type="match status" value="1"/>
</dbReference>
<dbReference type="EMBL" id="CATQJL010000223">
    <property type="protein sequence ID" value="CAJ0599058.1"/>
    <property type="molecule type" value="Genomic_DNA"/>
</dbReference>
<feature type="transmembrane region" description="Helical" evidence="6">
    <location>
        <begin position="204"/>
        <end position="227"/>
    </location>
</feature>
<gene>
    <name evidence="7" type="ORF">CYNAS_LOCUS11041</name>
</gene>
<reference evidence="7" key="1">
    <citation type="submission" date="2023-07" db="EMBL/GenBank/DDBJ databases">
        <authorList>
            <consortium name="CYATHOMIX"/>
        </authorList>
    </citation>
    <scope>NUCLEOTIDE SEQUENCE</scope>
    <source>
        <strain evidence="7">N/A</strain>
    </source>
</reference>
<keyword evidence="5 6" id="KW-0472">Membrane</keyword>
<evidence type="ECO:0000256" key="4">
    <source>
        <dbReference type="ARBA" id="ARBA00022989"/>
    </source>
</evidence>
<evidence type="ECO:0000256" key="1">
    <source>
        <dbReference type="ARBA" id="ARBA00004141"/>
    </source>
</evidence>
<dbReference type="Proteomes" id="UP001176961">
    <property type="component" value="Unassembled WGS sequence"/>
</dbReference>
<comment type="similarity">
    <text evidence="2">Belongs to the unc-50 family.</text>
</comment>
<comment type="subcellular location">
    <subcellularLocation>
        <location evidence="1">Membrane</location>
        <topology evidence="1">Multi-pass membrane protein</topology>
    </subcellularLocation>
</comment>
<keyword evidence="3 6" id="KW-0812">Transmembrane</keyword>
<evidence type="ECO:0000313" key="7">
    <source>
        <dbReference type="EMBL" id="CAJ0599058.1"/>
    </source>
</evidence>
<evidence type="ECO:0000256" key="3">
    <source>
        <dbReference type="ARBA" id="ARBA00022692"/>
    </source>
</evidence>
<name>A0AA36M5Q0_CYLNA</name>
<dbReference type="PANTHER" id="PTHR12841">
    <property type="entry name" value="PROTEIN UNC-50 HOMOLOG"/>
    <property type="match status" value="1"/>
</dbReference>
<dbReference type="GO" id="GO:0000139">
    <property type="term" value="C:Golgi membrane"/>
    <property type="evidence" value="ECO:0007669"/>
    <property type="project" value="TreeGrafter"/>
</dbReference>
<evidence type="ECO:0000313" key="8">
    <source>
        <dbReference type="Proteomes" id="UP001176961"/>
    </source>
</evidence>
<feature type="transmembrane region" description="Helical" evidence="6">
    <location>
        <begin position="248"/>
        <end position="268"/>
    </location>
</feature>
<protein>
    <recommendedName>
        <fullName evidence="9">Unc-50-like protein</fullName>
    </recommendedName>
</protein>
<organism evidence="7 8">
    <name type="scientific">Cylicocyclus nassatus</name>
    <name type="common">Nematode worm</name>
    <dbReference type="NCBI Taxonomy" id="53992"/>
    <lineage>
        <taxon>Eukaryota</taxon>
        <taxon>Metazoa</taxon>
        <taxon>Ecdysozoa</taxon>
        <taxon>Nematoda</taxon>
        <taxon>Chromadorea</taxon>
        <taxon>Rhabditida</taxon>
        <taxon>Rhabditina</taxon>
        <taxon>Rhabditomorpha</taxon>
        <taxon>Strongyloidea</taxon>
        <taxon>Strongylidae</taxon>
        <taxon>Cylicocyclus</taxon>
    </lineage>
</organism>
<evidence type="ECO:0000256" key="2">
    <source>
        <dbReference type="ARBA" id="ARBA00006293"/>
    </source>
</evidence>